<evidence type="ECO:0000313" key="2">
    <source>
        <dbReference type="Proteomes" id="UP001378956"/>
    </source>
</evidence>
<gene>
    <name evidence="1" type="ORF">WAE58_00010</name>
</gene>
<name>A0ABU8NH01_9SPHI</name>
<evidence type="ECO:0000313" key="1">
    <source>
        <dbReference type="EMBL" id="MEJ2900782.1"/>
    </source>
</evidence>
<keyword evidence="2" id="KW-1185">Reference proteome</keyword>
<proteinExistence type="predicted"/>
<organism evidence="1 2">
    <name type="scientific">Pedobacter panaciterrae</name>
    <dbReference type="NCBI Taxonomy" id="363849"/>
    <lineage>
        <taxon>Bacteria</taxon>
        <taxon>Pseudomonadati</taxon>
        <taxon>Bacteroidota</taxon>
        <taxon>Sphingobacteriia</taxon>
        <taxon>Sphingobacteriales</taxon>
        <taxon>Sphingobacteriaceae</taxon>
        <taxon>Pedobacter</taxon>
    </lineage>
</organism>
<comment type="caution">
    <text evidence="1">The sequence shown here is derived from an EMBL/GenBank/DDBJ whole genome shotgun (WGS) entry which is preliminary data.</text>
</comment>
<dbReference type="RefSeq" id="WP_172663134.1">
    <property type="nucleotide sequence ID" value="NZ_CBFGNQ010000022.1"/>
</dbReference>
<protein>
    <submittedName>
        <fullName evidence="1">Uncharacterized protein</fullName>
    </submittedName>
</protein>
<reference evidence="1 2" key="1">
    <citation type="submission" date="2024-03" db="EMBL/GenBank/DDBJ databases">
        <title>Sequence of Lycoming College Course Isolates.</title>
        <authorList>
            <person name="Plotts O."/>
            <person name="Newman J."/>
        </authorList>
    </citation>
    <scope>NUCLEOTIDE SEQUENCE [LARGE SCALE GENOMIC DNA]</scope>
    <source>
        <strain evidence="1 2">CJB-3</strain>
    </source>
</reference>
<dbReference type="Proteomes" id="UP001378956">
    <property type="component" value="Unassembled WGS sequence"/>
</dbReference>
<sequence>MTTVTVLAIIEPDLKPAPPLSKVMHERLSRFAAELQDSLTKELIENRNCEDLVIYINYNSKYAVRWKIVNDVPSAVESEVARQCAKLGFIIWKGSEIYNFKSRE</sequence>
<dbReference type="EMBL" id="JBBEUB010000001">
    <property type="protein sequence ID" value="MEJ2900782.1"/>
    <property type="molecule type" value="Genomic_DNA"/>
</dbReference>
<accession>A0ABU8NH01</accession>